<dbReference type="Proteomes" id="UP000739411">
    <property type="component" value="Unassembled WGS sequence"/>
</dbReference>
<accession>A0A935MTI8</accession>
<dbReference type="PANTHER" id="PTHR33495">
    <property type="entry name" value="ANTI-SIGMA FACTOR ANTAGONIST TM_1081-RELATED-RELATED"/>
    <property type="match status" value="1"/>
</dbReference>
<dbReference type="EMBL" id="JADJMS010000024">
    <property type="protein sequence ID" value="MBK7415714.1"/>
    <property type="molecule type" value="Genomic_DNA"/>
</dbReference>
<dbReference type="Pfam" id="PF01740">
    <property type="entry name" value="STAS"/>
    <property type="match status" value="1"/>
</dbReference>
<comment type="similarity">
    <text evidence="1 2">Belongs to the anti-sigma-factor antagonist family.</text>
</comment>
<evidence type="ECO:0000313" key="5">
    <source>
        <dbReference type="Proteomes" id="UP000739411"/>
    </source>
</evidence>
<dbReference type="PROSITE" id="PS50801">
    <property type="entry name" value="STAS"/>
    <property type="match status" value="1"/>
</dbReference>
<dbReference type="PANTHER" id="PTHR33495:SF2">
    <property type="entry name" value="ANTI-SIGMA FACTOR ANTAGONIST TM_1081-RELATED"/>
    <property type="match status" value="1"/>
</dbReference>
<gene>
    <name evidence="4" type="ORF">IPJ38_11970</name>
</gene>
<dbReference type="InterPro" id="IPR003658">
    <property type="entry name" value="Anti-sigma_ant"/>
</dbReference>
<comment type="caution">
    <text evidence="4">The sequence shown here is derived from an EMBL/GenBank/DDBJ whole genome shotgun (WGS) entry which is preliminary data.</text>
</comment>
<evidence type="ECO:0000256" key="1">
    <source>
        <dbReference type="ARBA" id="ARBA00009013"/>
    </source>
</evidence>
<evidence type="ECO:0000259" key="3">
    <source>
        <dbReference type="PROSITE" id="PS50801"/>
    </source>
</evidence>
<sequence length="115" mass="12072">MILPLHESAGVVIATVSGRIDHASADAFNTALEPLLKNCVGGEKPLILDFSGVEYISSVGLRSLMLASRQAKTQKGAFAIAGMQPSVQEVFTISRFSLIMPCYTSVAAACKVLGS</sequence>
<dbReference type="NCBIfam" id="TIGR00377">
    <property type="entry name" value="ant_ant_sig"/>
    <property type="match status" value="1"/>
</dbReference>
<dbReference type="GO" id="GO:0043856">
    <property type="term" value="F:anti-sigma factor antagonist activity"/>
    <property type="evidence" value="ECO:0007669"/>
    <property type="project" value="InterPro"/>
</dbReference>
<protein>
    <recommendedName>
        <fullName evidence="2">Anti-sigma factor antagonist</fullName>
    </recommendedName>
</protein>
<name>A0A935MTI8_9RHOO</name>
<dbReference type="InterPro" id="IPR002645">
    <property type="entry name" value="STAS_dom"/>
</dbReference>
<organism evidence="4 5">
    <name type="scientific">Candidatus Dechloromonas phosphorivorans</name>
    <dbReference type="NCBI Taxonomy" id="2899244"/>
    <lineage>
        <taxon>Bacteria</taxon>
        <taxon>Pseudomonadati</taxon>
        <taxon>Pseudomonadota</taxon>
        <taxon>Betaproteobacteria</taxon>
        <taxon>Rhodocyclales</taxon>
        <taxon>Azonexaceae</taxon>
        <taxon>Dechloromonas</taxon>
    </lineage>
</organism>
<proteinExistence type="inferred from homology"/>
<dbReference type="Gene3D" id="3.30.750.24">
    <property type="entry name" value="STAS domain"/>
    <property type="match status" value="1"/>
</dbReference>
<reference evidence="4 5" key="1">
    <citation type="submission" date="2020-10" db="EMBL/GenBank/DDBJ databases">
        <title>Connecting structure to function with the recovery of over 1000 high-quality activated sludge metagenome-assembled genomes encoding full-length rRNA genes using long-read sequencing.</title>
        <authorList>
            <person name="Singleton C.M."/>
            <person name="Petriglieri F."/>
            <person name="Kristensen J.M."/>
            <person name="Kirkegaard R.H."/>
            <person name="Michaelsen T.Y."/>
            <person name="Andersen M.H."/>
            <person name="Karst S.M."/>
            <person name="Dueholm M.S."/>
            <person name="Nielsen P.H."/>
            <person name="Albertsen M."/>
        </authorList>
    </citation>
    <scope>NUCLEOTIDE SEQUENCE [LARGE SCALE GENOMIC DNA]</scope>
    <source>
        <strain evidence="4">EsbW_18-Q3-R4-48_BATAC.463</strain>
    </source>
</reference>
<feature type="domain" description="STAS" evidence="3">
    <location>
        <begin position="1"/>
        <end position="113"/>
    </location>
</feature>
<dbReference type="InterPro" id="IPR036513">
    <property type="entry name" value="STAS_dom_sf"/>
</dbReference>
<evidence type="ECO:0000313" key="4">
    <source>
        <dbReference type="EMBL" id="MBK7415714.1"/>
    </source>
</evidence>
<dbReference type="SUPFAM" id="SSF52091">
    <property type="entry name" value="SpoIIaa-like"/>
    <property type="match status" value="1"/>
</dbReference>
<dbReference type="CDD" id="cd07043">
    <property type="entry name" value="STAS_anti-anti-sigma_factors"/>
    <property type="match status" value="1"/>
</dbReference>
<evidence type="ECO:0000256" key="2">
    <source>
        <dbReference type="RuleBase" id="RU003749"/>
    </source>
</evidence>
<dbReference type="AlphaFoldDB" id="A0A935MTI8"/>